<evidence type="ECO:0000313" key="3">
    <source>
        <dbReference type="Proteomes" id="UP000235748"/>
    </source>
</evidence>
<proteinExistence type="predicted"/>
<accession>A0A2N6QKR1</accession>
<organism evidence="2 3">
    <name type="scientific">Staphylococcus pettenkoferi</name>
    <dbReference type="NCBI Taxonomy" id="170573"/>
    <lineage>
        <taxon>Bacteria</taxon>
        <taxon>Bacillati</taxon>
        <taxon>Bacillota</taxon>
        <taxon>Bacilli</taxon>
        <taxon>Bacillales</taxon>
        <taxon>Staphylococcaceae</taxon>
        <taxon>Staphylococcus</taxon>
    </lineage>
</organism>
<dbReference type="Proteomes" id="UP000235748">
    <property type="component" value="Unassembled WGS sequence"/>
</dbReference>
<evidence type="ECO:0000256" key="1">
    <source>
        <dbReference type="SAM" id="Phobius"/>
    </source>
</evidence>
<sequence>MFALKIACKWILVSAMIILFLSMGILRKKGIIMATLKQLIEEIEWEKGRKDKLLQKIIFEVREQQVIMFFEYDEVVDNIHGNPYAVKHHHDPEFIAIEDMETIKQKLTELHIPYSERRDVFM</sequence>
<protein>
    <submittedName>
        <fullName evidence="2">Uncharacterized protein</fullName>
    </submittedName>
</protein>
<reference evidence="2 3" key="1">
    <citation type="submission" date="2017-09" db="EMBL/GenBank/DDBJ databases">
        <title>Bacterial strain isolated from the female urinary microbiota.</title>
        <authorList>
            <person name="Thomas-White K."/>
            <person name="Kumar N."/>
            <person name="Forster S."/>
            <person name="Putonti C."/>
            <person name="Lawley T."/>
            <person name="Wolfe A.J."/>
        </authorList>
    </citation>
    <scope>NUCLEOTIDE SEQUENCE [LARGE SCALE GENOMIC DNA]</scope>
    <source>
        <strain evidence="2 3">UMB0834</strain>
    </source>
</reference>
<evidence type="ECO:0000313" key="2">
    <source>
        <dbReference type="EMBL" id="PMC20266.1"/>
    </source>
</evidence>
<keyword evidence="1" id="KW-0812">Transmembrane</keyword>
<feature type="transmembrane region" description="Helical" evidence="1">
    <location>
        <begin position="6"/>
        <end position="26"/>
    </location>
</feature>
<comment type="caution">
    <text evidence="2">The sequence shown here is derived from an EMBL/GenBank/DDBJ whole genome shotgun (WGS) entry which is preliminary data.</text>
</comment>
<keyword evidence="1" id="KW-1133">Transmembrane helix</keyword>
<keyword evidence="1" id="KW-0472">Membrane</keyword>
<dbReference type="EMBL" id="PNGG01000001">
    <property type="protein sequence ID" value="PMC20266.1"/>
    <property type="molecule type" value="Genomic_DNA"/>
</dbReference>
<dbReference type="AlphaFoldDB" id="A0A2N6QKR1"/>
<name>A0A2N6QKR1_9STAP</name>
<gene>
    <name evidence="2" type="ORF">CJ235_00925</name>
</gene>